<feature type="transmembrane region" description="Helical" evidence="13">
    <location>
        <begin position="86"/>
        <end position="114"/>
    </location>
</feature>
<evidence type="ECO:0000256" key="13">
    <source>
        <dbReference type="SAM" id="Phobius"/>
    </source>
</evidence>
<feature type="transmembrane region" description="Helical" evidence="13">
    <location>
        <begin position="135"/>
        <end position="161"/>
    </location>
</feature>
<keyword evidence="5 12" id="KW-0812">Transmembrane</keyword>
<proteinExistence type="inferred from homology"/>
<keyword evidence="10 12" id="KW-0807">Transducer</keyword>
<gene>
    <name evidence="14" type="ORF">GDO54_009876</name>
</gene>
<sequence length="300" mass="34511">MAESAKGQGNAFFGILFAATVILILAGLLIQLFIVVVNVFSWMKRGSLKPGDQIITSLAITKVLYHTASLLEVFSRPYFGKLIVQYLILIKFTVQTLVISTIWLSTLLSIFFSFKISNFHNVFFLRLKAIISERVVYLIIASVVLTLGMSMTCLLLTFNIFSRNSTTGFLLNYDKSNVCDIFWNIFPLYMYFFASIFLIISLSFHIWRMKHCGNAISSTDTYHRIIKFTAISFLVCAVQITLNLTKQYGFRFFGVFWMIFIWNMFPILHSMSLIYINTRLRDAFFKCVYCGSSCLFKRNG</sequence>
<evidence type="ECO:0000256" key="1">
    <source>
        <dbReference type="ARBA" id="ARBA00004141"/>
    </source>
</evidence>
<keyword evidence="9 12" id="KW-0675">Receptor</keyword>
<dbReference type="InterPro" id="IPR007960">
    <property type="entry name" value="TAS2R"/>
</dbReference>
<reference evidence="14" key="1">
    <citation type="thesis" date="2020" institute="ProQuest LLC" country="789 East Eisenhower Parkway, Ann Arbor, MI, USA">
        <title>Comparative Genomics and Chromosome Evolution.</title>
        <authorList>
            <person name="Mudd A.B."/>
        </authorList>
    </citation>
    <scope>NUCLEOTIDE SEQUENCE</scope>
    <source>
        <strain evidence="14">1538</strain>
        <tissue evidence="14">Blood</tissue>
    </source>
</reference>
<evidence type="ECO:0000256" key="12">
    <source>
        <dbReference type="RuleBase" id="RU004424"/>
    </source>
</evidence>
<comment type="similarity">
    <text evidence="2 11">Belongs to the G-protein coupled receptor T2R family.</text>
</comment>
<evidence type="ECO:0000256" key="2">
    <source>
        <dbReference type="ARBA" id="ARBA00007376"/>
    </source>
</evidence>
<evidence type="ECO:0000313" key="15">
    <source>
        <dbReference type="Proteomes" id="UP001181693"/>
    </source>
</evidence>
<accession>A0AAV3A882</accession>
<feature type="transmembrane region" description="Helical" evidence="13">
    <location>
        <begin position="225"/>
        <end position="242"/>
    </location>
</feature>
<keyword evidence="15" id="KW-1185">Reference proteome</keyword>
<comment type="subcellular location">
    <subcellularLocation>
        <location evidence="1 12">Membrane</location>
        <topology evidence="1 12">Multi-pass membrane protein</topology>
    </subcellularLocation>
</comment>
<dbReference type="PANTHER" id="PTHR11394:SF160">
    <property type="entry name" value="TASTE RECEPTOR TYPE 2"/>
    <property type="match status" value="1"/>
</dbReference>
<evidence type="ECO:0000313" key="14">
    <source>
        <dbReference type="EMBL" id="DBA25496.1"/>
    </source>
</evidence>
<evidence type="ECO:0000256" key="5">
    <source>
        <dbReference type="ARBA" id="ARBA00022692"/>
    </source>
</evidence>
<keyword evidence="3 12" id="KW-0919">Taste</keyword>
<name>A0AAV3A882_PYXAD</name>
<dbReference type="GO" id="GO:0033038">
    <property type="term" value="F:bitter taste receptor activity"/>
    <property type="evidence" value="ECO:0007669"/>
    <property type="project" value="InterPro"/>
</dbReference>
<feature type="transmembrane region" description="Helical" evidence="13">
    <location>
        <begin position="254"/>
        <end position="276"/>
    </location>
</feature>
<evidence type="ECO:0000256" key="9">
    <source>
        <dbReference type="ARBA" id="ARBA00023170"/>
    </source>
</evidence>
<dbReference type="GO" id="GO:0016020">
    <property type="term" value="C:membrane"/>
    <property type="evidence" value="ECO:0007669"/>
    <property type="project" value="UniProtKB-SubCell"/>
</dbReference>
<dbReference type="GO" id="GO:0004930">
    <property type="term" value="F:G protein-coupled receptor activity"/>
    <property type="evidence" value="ECO:0007669"/>
    <property type="project" value="UniProtKB-KW"/>
</dbReference>
<keyword evidence="8 12" id="KW-0472">Membrane</keyword>
<feature type="transmembrane region" description="Helical" evidence="13">
    <location>
        <begin position="181"/>
        <end position="204"/>
    </location>
</feature>
<protein>
    <recommendedName>
        <fullName evidence="12">Taste receptor type 2</fullName>
    </recommendedName>
</protein>
<evidence type="ECO:0000256" key="6">
    <source>
        <dbReference type="ARBA" id="ARBA00022989"/>
    </source>
</evidence>
<keyword evidence="6 13" id="KW-1133">Transmembrane helix</keyword>
<evidence type="ECO:0000256" key="4">
    <source>
        <dbReference type="ARBA" id="ARBA00022606"/>
    </source>
</evidence>
<dbReference type="Pfam" id="PF05296">
    <property type="entry name" value="TAS2R"/>
    <property type="match status" value="1"/>
</dbReference>
<keyword evidence="4 12" id="KW-0716">Sensory transduction</keyword>
<dbReference type="EMBL" id="DYDO01000004">
    <property type="protein sequence ID" value="DBA25496.1"/>
    <property type="molecule type" value="Genomic_DNA"/>
</dbReference>
<dbReference type="Proteomes" id="UP001181693">
    <property type="component" value="Unassembled WGS sequence"/>
</dbReference>
<evidence type="ECO:0000256" key="8">
    <source>
        <dbReference type="ARBA" id="ARBA00023136"/>
    </source>
</evidence>
<feature type="transmembrane region" description="Helical" evidence="13">
    <location>
        <begin position="12"/>
        <end position="42"/>
    </location>
</feature>
<evidence type="ECO:0000256" key="11">
    <source>
        <dbReference type="RuleBase" id="RU004423"/>
    </source>
</evidence>
<evidence type="ECO:0000256" key="3">
    <source>
        <dbReference type="ARBA" id="ARBA00022480"/>
    </source>
</evidence>
<keyword evidence="7 12" id="KW-0297">G-protein coupled receptor</keyword>
<organism evidence="14 15">
    <name type="scientific">Pyxicephalus adspersus</name>
    <name type="common">African bullfrog</name>
    <dbReference type="NCBI Taxonomy" id="30357"/>
    <lineage>
        <taxon>Eukaryota</taxon>
        <taxon>Metazoa</taxon>
        <taxon>Chordata</taxon>
        <taxon>Craniata</taxon>
        <taxon>Vertebrata</taxon>
        <taxon>Euteleostomi</taxon>
        <taxon>Amphibia</taxon>
        <taxon>Batrachia</taxon>
        <taxon>Anura</taxon>
        <taxon>Neobatrachia</taxon>
        <taxon>Ranoidea</taxon>
        <taxon>Pyxicephalidae</taxon>
        <taxon>Pyxicephalinae</taxon>
        <taxon>Pyxicephalus</taxon>
    </lineage>
</organism>
<comment type="caution">
    <text evidence="14">The sequence shown here is derived from an EMBL/GenBank/DDBJ whole genome shotgun (WGS) entry which is preliminary data.</text>
</comment>
<dbReference type="PANTHER" id="PTHR11394">
    <property type="entry name" value="TASTE RECEPTOR TYPE 2"/>
    <property type="match status" value="1"/>
</dbReference>
<evidence type="ECO:0000256" key="10">
    <source>
        <dbReference type="ARBA" id="ARBA00023224"/>
    </source>
</evidence>
<evidence type="ECO:0000256" key="7">
    <source>
        <dbReference type="ARBA" id="ARBA00023040"/>
    </source>
</evidence>
<dbReference type="AlphaFoldDB" id="A0AAV3A882"/>